<feature type="domain" description="Cytidyltransferase-like" evidence="1">
    <location>
        <begin position="210"/>
        <end position="395"/>
    </location>
</feature>
<accession>A0A2T3AA16</accession>
<dbReference type="EMBL" id="KZ678428">
    <property type="protein sequence ID" value="PSR88518.1"/>
    <property type="molecule type" value="Genomic_DNA"/>
</dbReference>
<dbReference type="PANTHER" id="PTHR10695:SF46">
    <property type="entry name" value="BIFUNCTIONAL COENZYME A SYNTHASE-RELATED"/>
    <property type="match status" value="1"/>
</dbReference>
<evidence type="ECO:0000313" key="2">
    <source>
        <dbReference type="EMBL" id="PSR88518.1"/>
    </source>
</evidence>
<dbReference type="SUPFAM" id="SSF52374">
    <property type="entry name" value="Nucleotidylyl transferase"/>
    <property type="match status" value="1"/>
</dbReference>
<dbReference type="Pfam" id="PF01467">
    <property type="entry name" value="CTP_transf_like"/>
    <property type="match status" value="1"/>
</dbReference>
<sequence>MARDKAPSLLLLPSPPDPASRASLSAAYKPALTAALSHLKDASAAQTLIVAVACPILKGSGLRHKTLSWPHTQHLLAGLYAIISVVCANLDIPSYVDAGAHSVDTRVVLIDHERSRQYGQDFRAAIESNNTAIVDLATFASVYHPWKYIFNTDSEIAHEVQSLYLKMAEKHQKLLQDQLITVKGGIALNVPSTQSTTSSPPTSLHKNVCLGGTFDHLHAGHKLLLTAGAYLLDIPESGSANTCVYVIGITGDELLKNKKNADVLQPWIDRARTVARFLSSILELASQGWAGASAPTLQEGDGQLTTTLRGGAITIQCVRIHDAFGPTITQEDLDCLVVSAETRSGGDAVNHERSKLGWNSLEIFEVDVLDAKEISDVSTTTQDFSSKISSTSIRQQIAQATHQK</sequence>
<evidence type="ECO:0000259" key="1">
    <source>
        <dbReference type="Pfam" id="PF01467"/>
    </source>
</evidence>
<reference evidence="2 3" key="1">
    <citation type="journal article" date="2018" name="Mycol. Prog.">
        <title>Coniella lustricola, a new species from submerged detritus.</title>
        <authorList>
            <person name="Raudabaugh D.B."/>
            <person name="Iturriaga T."/>
            <person name="Carver A."/>
            <person name="Mondo S."/>
            <person name="Pangilinan J."/>
            <person name="Lipzen A."/>
            <person name="He G."/>
            <person name="Amirebrahimi M."/>
            <person name="Grigoriev I.V."/>
            <person name="Miller A.N."/>
        </authorList>
    </citation>
    <scope>NUCLEOTIDE SEQUENCE [LARGE SCALE GENOMIC DNA]</scope>
    <source>
        <strain evidence="2 3">B22-T-1</strain>
    </source>
</reference>
<name>A0A2T3AA16_9PEZI</name>
<gene>
    <name evidence="2" type="ORF">BD289DRAFT_367083</name>
</gene>
<dbReference type="OrthoDB" id="330671at2759"/>
<dbReference type="InterPro" id="IPR014729">
    <property type="entry name" value="Rossmann-like_a/b/a_fold"/>
</dbReference>
<evidence type="ECO:0000313" key="3">
    <source>
        <dbReference type="Proteomes" id="UP000241462"/>
    </source>
</evidence>
<dbReference type="GO" id="GO:0015937">
    <property type="term" value="P:coenzyme A biosynthetic process"/>
    <property type="evidence" value="ECO:0007669"/>
    <property type="project" value="TreeGrafter"/>
</dbReference>
<dbReference type="STRING" id="2025994.A0A2T3AA16"/>
<dbReference type="PANTHER" id="PTHR10695">
    <property type="entry name" value="DEPHOSPHO-COA KINASE-RELATED"/>
    <property type="match status" value="1"/>
</dbReference>
<dbReference type="Gene3D" id="3.40.50.620">
    <property type="entry name" value="HUPs"/>
    <property type="match status" value="1"/>
</dbReference>
<keyword evidence="3" id="KW-1185">Reference proteome</keyword>
<dbReference type="InterPro" id="IPR004821">
    <property type="entry name" value="Cyt_trans-like"/>
</dbReference>
<dbReference type="AlphaFoldDB" id="A0A2T3AA16"/>
<protein>
    <recommendedName>
        <fullName evidence="1">Cytidyltransferase-like domain-containing protein</fullName>
    </recommendedName>
</protein>
<organism evidence="2 3">
    <name type="scientific">Coniella lustricola</name>
    <dbReference type="NCBI Taxonomy" id="2025994"/>
    <lineage>
        <taxon>Eukaryota</taxon>
        <taxon>Fungi</taxon>
        <taxon>Dikarya</taxon>
        <taxon>Ascomycota</taxon>
        <taxon>Pezizomycotina</taxon>
        <taxon>Sordariomycetes</taxon>
        <taxon>Sordariomycetidae</taxon>
        <taxon>Diaporthales</taxon>
        <taxon>Schizoparmaceae</taxon>
        <taxon>Coniella</taxon>
    </lineage>
</organism>
<dbReference type="Proteomes" id="UP000241462">
    <property type="component" value="Unassembled WGS sequence"/>
</dbReference>
<proteinExistence type="predicted"/>
<dbReference type="InParanoid" id="A0A2T3AA16"/>
<dbReference type="GO" id="GO:0004140">
    <property type="term" value="F:dephospho-CoA kinase activity"/>
    <property type="evidence" value="ECO:0007669"/>
    <property type="project" value="TreeGrafter"/>
</dbReference>